<feature type="non-terminal residue" evidence="1">
    <location>
        <position position="1"/>
    </location>
</feature>
<organism evidence="1 2">
    <name type="scientific">Macrolepiota fuliginosa MF-IS2</name>
    <dbReference type="NCBI Taxonomy" id="1400762"/>
    <lineage>
        <taxon>Eukaryota</taxon>
        <taxon>Fungi</taxon>
        <taxon>Dikarya</taxon>
        <taxon>Basidiomycota</taxon>
        <taxon>Agaricomycotina</taxon>
        <taxon>Agaricomycetes</taxon>
        <taxon>Agaricomycetidae</taxon>
        <taxon>Agaricales</taxon>
        <taxon>Agaricineae</taxon>
        <taxon>Agaricaceae</taxon>
        <taxon>Macrolepiota</taxon>
    </lineage>
</organism>
<keyword evidence="2" id="KW-1185">Reference proteome</keyword>
<dbReference type="EMBL" id="MU151137">
    <property type="protein sequence ID" value="KAF9449226.1"/>
    <property type="molecule type" value="Genomic_DNA"/>
</dbReference>
<sequence>DPRTLQAEAVLLDAYRHDVVTNALTGGHNELRRLLFTTCVKIGIIGGRFYVALTEDDEVVGTAAWYPPGADFLAE</sequence>
<protein>
    <submittedName>
        <fullName evidence="1">Uncharacterized protein</fullName>
    </submittedName>
</protein>
<dbReference type="AlphaFoldDB" id="A0A9P6C262"/>
<evidence type="ECO:0000313" key="1">
    <source>
        <dbReference type="EMBL" id="KAF9449226.1"/>
    </source>
</evidence>
<reference evidence="1" key="1">
    <citation type="submission" date="2020-11" db="EMBL/GenBank/DDBJ databases">
        <authorList>
            <consortium name="DOE Joint Genome Institute"/>
            <person name="Ahrendt S."/>
            <person name="Riley R."/>
            <person name="Andreopoulos W."/>
            <person name="Labutti K."/>
            <person name="Pangilinan J."/>
            <person name="Ruiz-Duenas F.J."/>
            <person name="Barrasa J.M."/>
            <person name="Sanchez-Garcia M."/>
            <person name="Camarero S."/>
            <person name="Miyauchi S."/>
            <person name="Serrano A."/>
            <person name="Linde D."/>
            <person name="Babiker R."/>
            <person name="Drula E."/>
            <person name="Ayuso-Fernandez I."/>
            <person name="Pacheco R."/>
            <person name="Padilla G."/>
            <person name="Ferreira P."/>
            <person name="Barriuso J."/>
            <person name="Kellner H."/>
            <person name="Castanera R."/>
            <person name="Alfaro M."/>
            <person name="Ramirez L."/>
            <person name="Pisabarro A.G."/>
            <person name="Kuo A."/>
            <person name="Tritt A."/>
            <person name="Lipzen A."/>
            <person name="He G."/>
            <person name="Yan M."/>
            <person name="Ng V."/>
            <person name="Cullen D."/>
            <person name="Martin F."/>
            <person name="Rosso M.-N."/>
            <person name="Henrissat B."/>
            <person name="Hibbett D."/>
            <person name="Martinez A.T."/>
            <person name="Grigoriev I.V."/>
        </authorList>
    </citation>
    <scope>NUCLEOTIDE SEQUENCE</scope>
    <source>
        <strain evidence="1">MF-IS2</strain>
    </source>
</reference>
<comment type="caution">
    <text evidence="1">The sequence shown here is derived from an EMBL/GenBank/DDBJ whole genome shotgun (WGS) entry which is preliminary data.</text>
</comment>
<dbReference type="OrthoDB" id="61113at2759"/>
<gene>
    <name evidence="1" type="ORF">P691DRAFT_667874</name>
</gene>
<accession>A0A9P6C262</accession>
<dbReference type="Proteomes" id="UP000807342">
    <property type="component" value="Unassembled WGS sequence"/>
</dbReference>
<name>A0A9P6C262_9AGAR</name>
<proteinExistence type="predicted"/>
<dbReference type="Gene3D" id="3.40.630.30">
    <property type="match status" value="1"/>
</dbReference>
<evidence type="ECO:0000313" key="2">
    <source>
        <dbReference type="Proteomes" id="UP000807342"/>
    </source>
</evidence>